<evidence type="ECO:0000313" key="4">
    <source>
        <dbReference type="Proteomes" id="UP000324222"/>
    </source>
</evidence>
<reference evidence="3 4" key="1">
    <citation type="submission" date="2019-05" db="EMBL/GenBank/DDBJ databases">
        <title>Another draft genome of Portunus trituberculatus and its Hox gene families provides insights of decapod evolution.</title>
        <authorList>
            <person name="Jeong J.-H."/>
            <person name="Song I."/>
            <person name="Kim S."/>
            <person name="Choi T."/>
            <person name="Kim D."/>
            <person name="Ryu S."/>
            <person name="Kim W."/>
        </authorList>
    </citation>
    <scope>NUCLEOTIDE SEQUENCE [LARGE SCALE GENOMIC DNA]</scope>
    <source>
        <tissue evidence="3">Muscle</tissue>
    </source>
</reference>
<gene>
    <name evidence="3" type="ORF">E2C01_056859</name>
</gene>
<name>A0A5B7GYV3_PORTR</name>
<comment type="caution">
    <text evidence="3">The sequence shown here is derived from an EMBL/GenBank/DDBJ whole genome shotgun (WGS) entry which is preliminary data.</text>
</comment>
<dbReference type="PANTHER" id="PTHR46599">
    <property type="entry name" value="PIGGYBAC TRANSPOSABLE ELEMENT-DERIVED PROTEIN 4"/>
    <property type="match status" value="1"/>
</dbReference>
<dbReference type="AlphaFoldDB" id="A0A5B7GYV3"/>
<dbReference type="EMBL" id="VSRR010020044">
    <property type="protein sequence ID" value="MPC62769.1"/>
    <property type="molecule type" value="Genomic_DNA"/>
</dbReference>
<evidence type="ECO:0000256" key="1">
    <source>
        <dbReference type="SAM" id="MobiDB-lite"/>
    </source>
</evidence>
<proteinExistence type="predicted"/>
<sequence length="284" mass="32433">MSDTFSDVQPGLVPMFSASADNLDPANLSAMFGIKVFVLCPLYAKWSDYSWNFEVYYGKDFIFSPDEAFSKLGMWEQVVVHLMRDLLYKGRHIVTDNWYTSLCLGEYLLTRDTLLTSIGTPEVTNGRKADQASVHLRPRNGNTPVVKYQDKKKVYVLTTFHTVSLVKKSPKYFGDKASVYFKPLHIERYNALMRSDLLNSFLAYRNTSPTYKKDFMHFILDVLDDLSAQHSKDAKAVVKKDQEQIAHPISYHRRRPSLNFSTVSSPAHSTRNRSHVASAPRNSA</sequence>
<evidence type="ECO:0000259" key="2">
    <source>
        <dbReference type="Pfam" id="PF13843"/>
    </source>
</evidence>
<dbReference type="Pfam" id="PF13843">
    <property type="entry name" value="DDE_Tnp_1_7"/>
    <property type="match status" value="1"/>
</dbReference>
<evidence type="ECO:0000313" key="3">
    <source>
        <dbReference type="EMBL" id="MPC62769.1"/>
    </source>
</evidence>
<feature type="domain" description="PiggyBac transposable element-derived protein" evidence="2">
    <location>
        <begin position="31"/>
        <end position="194"/>
    </location>
</feature>
<dbReference type="InterPro" id="IPR029526">
    <property type="entry name" value="PGBD"/>
</dbReference>
<dbReference type="PANTHER" id="PTHR46599:SF3">
    <property type="entry name" value="PIGGYBAC TRANSPOSABLE ELEMENT-DERIVED PROTEIN 4"/>
    <property type="match status" value="1"/>
</dbReference>
<accession>A0A5B7GYV3</accession>
<organism evidence="3 4">
    <name type="scientific">Portunus trituberculatus</name>
    <name type="common">Swimming crab</name>
    <name type="synonym">Neptunus trituberculatus</name>
    <dbReference type="NCBI Taxonomy" id="210409"/>
    <lineage>
        <taxon>Eukaryota</taxon>
        <taxon>Metazoa</taxon>
        <taxon>Ecdysozoa</taxon>
        <taxon>Arthropoda</taxon>
        <taxon>Crustacea</taxon>
        <taxon>Multicrustacea</taxon>
        <taxon>Malacostraca</taxon>
        <taxon>Eumalacostraca</taxon>
        <taxon>Eucarida</taxon>
        <taxon>Decapoda</taxon>
        <taxon>Pleocyemata</taxon>
        <taxon>Brachyura</taxon>
        <taxon>Eubrachyura</taxon>
        <taxon>Portunoidea</taxon>
        <taxon>Portunidae</taxon>
        <taxon>Portuninae</taxon>
        <taxon>Portunus</taxon>
    </lineage>
</organism>
<protein>
    <recommendedName>
        <fullName evidence="2">PiggyBac transposable element-derived protein domain-containing protein</fullName>
    </recommendedName>
</protein>
<feature type="region of interest" description="Disordered" evidence="1">
    <location>
        <begin position="261"/>
        <end position="284"/>
    </location>
</feature>
<dbReference type="Proteomes" id="UP000324222">
    <property type="component" value="Unassembled WGS sequence"/>
</dbReference>
<keyword evidence="4" id="KW-1185">Reference proteome</keyword>
<dbReference type="OrthoDB" id="8123139at2759"/>